<comment type="caution">
    <text evidence="7">The sequence shown here is derived from an EMBL/GenBank/DDBJ whole genome shotgun (WGS) entry which is preliminary data.</text>
</comment>
<feature type="domain" description="HTH merR-type" evidence="6">
    <location>
        <begin position="4"/>
        <end position="74"/>
    </location>
</feature>
<keyword evidence="1" id="KW-0678">Repressor</keyword>
<organism evidence="7 8">
    <name type="scientific">Priestia koreensis</name>
    <dbReference type="NCBI Taxonomy" id="284581"/>
    <lineage>
        <taxon>Bacteria</taxon>
        <taxon>Bacillati</taxon>
        <taxon>Bacillota</taxon>
        <taxon>Bacilli</taxon>
        <taxon>Bacillales</taxon>
        <taxon>Bacillaceae</taxon>
        <taxon>Priestia</taxon>
    </lineage>
</organism>
<feature type="coiled-coil region" evidence="5">
    <location>
        <begin position="88"/>
        <end position="115"/>
    </location>
</feature>
<dbReference type="InterPro" id="IPR011256">
    <property type="entry name" value="Reg_factor_effector_dom_sf"/>
</dbReference>
<dbReference type="Proteomes" id="UP000037558">
    <property type="component" value="Unassembled WGS sequence"/>
</dbReference>
<dbReference type="GO" id="GO:0003700">
    <property type="term" value="F:DNA-binding transcription factor activity"/>
    <property type="evidence" value="ECO:0007669"/>
    <property type="project" value="InterPro"/>
</dbReference>
<dbReference type="SMART" id="SM00422">
    <property type="entry name" value="HTH_MERR"/>
    <property type="match status" value="1"/>
</dbReference>
<dbReference type="OrthoDB" id="9773308at2"/>
<dbReference type="Gene3D" id="1.10.1660.10">
    <property type="match status" value="1"/>
</dbReference>
<keyword evidence="2" id="KW-0805">Transcription regulation</keyword>
<dbReference type="Gene3D" id="3.20.80.10">
    <property type="entry name" value="Regulatory factor, effector binding domain"/>
    <property type="match status" value="1"/>
</dbReference>
<dbReference type="InterPro" id="IPR009061">
    <property type="entry name" value="DNA-bd_dom_put_sf"/>
</dbReference>
<dbReference type="RefSeq" id="WP_053403139.1">
    <property type="nucleotide sequence ID" value="NZ_JAUKEN010000005.1"/>
</dbReference>
<evidence type="ECO:0000256" key="4">
    <source>
        <dbReference type="ARBA" id="ARBA00023163"/>
    </source>
</evidence>
<dbReference type="PANTHER" id="PTHR30204:SF69">
    <property type="entry name" value="MERR-FAMILY TRANSCRIPTIONAL REGULATOR"/>
    <property type="match status" value="1"/>
</dbReference>
<evidence type="ECO:0000256" key="1">
    <source>
        <dbReference type="ARBA" id="ARBA00022491"/>
    </source>
</evidence>
<dbReference type="SUPFAM" id="SSF55136">
    <property type="entry name" value="Probable bacterial effector-binding domain"/>
    <property type="match status" value="1"/>
</dbReference>
<reference evidence="8" key="1">
    <citation type="submission" date="2015-08" db="EMBL/GenBank/DDBJ databases">
        <title>Fjat-14210 dsm16467.</title>
        <authorList>
            <person name="Liu B."/>
            <person name="Wang J."/>
            <person name="Zhu Y."/>
            <person name="Liu G."/>
            <person name="Chen Q."/>
            <person name="Chen Z."/>
            <person name="Lan J."/>
            <person name="Che J."/>
            <person name="Ge C."/>
            <person name="Shi H."/>
            <person name="Pan Z."/>
            <person name="Liu X."/>
        </authorList>
    </citation>
    <scope>NUCLEOTIDE SEQUENCE [LARGE SCALE GENOMIC DNA]</scope>
    <source>
        <strain evidence="8">DSM 16467</strain>
    </source>
</reference>
<dbReference type="STRING" id="284581.AMD01_19640"/>
<dbReference type="EMBL" id="LILC01000030">
    <property type="protein sequence ID" value="KOO41154.1"/>
    <property type="molecule type" value="Genomic_DNA"/>
</dbReference>
<evidence type="ECO:0000256" key="5">
    <source>
        <dbReference type="SAM" id="Coils"/>
    </source>
</evidence>
<gene>
    <name evidence="7" type="ORF">AMD01_19640</name>
</gene>
<dbReference type="GO" id="GO:0003677">
    <property type="term" value="F:DNA binding"/>
    <property type="evidence" value="ECO:0007669"/>
    <property type="project" value="UniProtKB-KW"/>
</dbReference>
<evidence type="ECO:0000256" key="3">
    <source>
        <dbReference type="ARBA" id="ARBA00023125"/>
    </source>
</evidence>
<evidence type="ECO:0000313" key="7">
    <source>
        <dbReference type="EMBL" id="KOO41154.1"/>
    </source>
</evidence>
<dbReference type="InterPro" id="IPR047057">
    <property type="entry name" value="MerR_fam"/>
</dbReference>
<name>A0A0M0KQR3_9BACI</name>
<dbReference type="PATRIC" id="fig|284581.3.peg.4316"/>
<dbReference type="PROSITE" id="PS50937">
    <property type="entry name" value="HTH_MERR_2"/>
    <property type="match status" value="1"/>
</dbReference>
<protein>
    <submittedName>
        <fullName evidence="7">Multidrug transporter</fullName>
    </submittedName>
</protein>
<evidence type="ECO:0000256" key="2">
    <source>
        <dbReference type="ARBA" id="ARBA00023015"/>
    </source>
</evidence>
<proteinExistence type="predicted"/>
<keyword evidence="8" id="KW-1185">Reference proteome</keyword>
<dbReference type="Pfam" id="PF13411">
    <property type="entry name" value="MerR_1"/>
    <property type="match status" value="1"/>
</dbReference>
<dbReference type="AlphaFoldDB" id="A0A0M0KQR3"/>
<evidence type="ECO:0000259" key="6">
    <source>
        <dbReference type="PROSITE" id="PS50937"/>
    </source>
</evidence>
<dbReference type="SUPFAM" id="SSF46955">
    <property type="entry name" value="Putative DNA-binding domain"/>
    <property type="match status" value="1"/>
</dbReference>
<dbReference type="InterPro" id="IPR000551">
    <property type="entry name" value="MerR-type_HTH_dom"/>
</dbReference>
<evidence type="ECO:0000313" key="8">
    <source>
        <dbReference type="Proteomes" id="UP000037558"/>
    </source>
</evidence>
<keyword evidence="4" id="KW-0804">Transcription</keyword>
<keyword evidence="5" id="KW-0175">Coiled coil</keyword>
<keyword evidence="3" id="KW-0238">DNA-binding</keyword>
<dbReference type="PANTHER" id="PTHR30204">
    <property type="entry name" value="REDOX-CYCLING DRUG-SENSING TRANSCRIPTIONAL ACTIVATOR SOXR"/>
    <property type="match status" value="1"/>
</dbReference>
<dbReference type="CDD" id="cd01107">
    <property type="entry name" value="HTH_BmrR"/>
    <property type="match status" value="1"/>
</dbReference>
<sequence>MKNRFTIGEMAKLHHIPIKTLRYYDEIGLFKPIEVDSKSGYRYYAAEQFELLDLICYLKMVGVPLKEIQKQVQNRELSEFLTLFSSYKEANLKKIKQLQLMNERLTARIDELTEAKHIQNLGIPFTKKVEARRIVEVKNDIRSLYDLELSLRHVKKDFHHVSPIIISKVGLTLSVEAAKLGKYFDYSSVFLLIEESELIHMEESASRLLEEGIYASIYFREPKERTTIYYDRLLDYVKTHEYETEGPLIVRDIIDQFLSNRPQEHVTEIQVKVRKKD</sequence>
<accession>A0A0M0KQR3</accession>